<evidence type="ECO:0000313" key="2">
    <source>
        <dbReference type="EMBL" id="SVA05590.1"/>
    </source>
</evidence>
<dbReference type="InterPro" id="IPR016167">
    <property type="entry name" value="FAD-bd_PCMH_sub1"/>
</dbReference>
<dbReference type="SUPFAM" id="SSF56176">
    <property type="entry name" value="FAD-binding/transporter-associated domain-like"/>
    <property type="match status" value="1"/>
</dbReference>
<proteinExistence type="predicted"/>
<dbReference type="InterPro" id="IPR051312">
    <property type="entry name" value="Diverse_Substr_Oxidored"/>
</dbReference>
<dbReference type="InterPro" id="IPR016166">
    <property type="entry name" value="FAD-bd_PCMH"/>
</dbReference>
<dbReference type="EMBL" id="UINC01003356">
    <property type="protein sequence ID" value="SVA05590.1"/>
    <property type="molecule type" value="Genomic_DNA"/>
</dbReference>
<dbReference type="Gene3D" id="3.30.390.50">
    <property type="entry name" value="CO dehydrogenase flavoprotein, C-terminal domain"/>
    <property type="match status" value="1"/>
</dbReference>
<dbReference type="PANTHER" id="PTHR42659:SF9">
    <property type="entry name" value="XANTHINE DEHYDROGENASE FAD-BINDING SUBUNIT XDHB-RELATED"/>
    <property type="match status" value="1"/>
</dbReference>
<gene>
    <name evidence="2" type="ORF">METZ01_LOCUS58444</name>
</gene>
<dbReference type="Gene3D" id="3.30.43.10">
    <property type="entry name" value="Uridine Diphospho-n-acetylenolpyruvylglucosamine Reductase, domain 2"/>
    <property type="match status" value="1"/>
</dbReference>
<dbReference type="InterPro" id="IPR036683">
    <property type="entry name" value="CO_DH_flav_C_dom_sf"/>
</dbReference>
<dbReference type="InterPro" id="IPR002346">
    <property type="entry name" value="Mopterin_DH_FAD-bd"/>
</dbReference>
<dbReference type="SMART" id="SM01092">
    <property type="entry name" value="CO_deh_flav_C"/>
    <property type="match status" value="1"/>
</dbReference>
<dbReference type="Gene3D" id="3.30.465.10">
    <property type="match status" value="2"/>
</dbReference>
<dbReference type="GO" id="GO:0016491">
    <property type="term" value="F:oxidoreductase activity"/>
    <property type="evidence" value="ECO:0007669"/>
    <property type="project" value="InterPro"/>
</dbReference>
<dbReference type="GO" id="GO:0071949">
    <property type="term" value="F:FAD binding"/>
    <property type="evidence" value="ECO:0007669"/>
    <property type="project" value="InterPro"/>
</dbReference>
<dbReference type="Pfam" id="PF03450">
    <property type="entry name" value="CO_deh_flav_C"/>
    <property type="match status" value="1"/>
</dbReference>
<dbReference type="Pfam" id="PF00941">
    <property type="entry name" value="FAD_binding_5"/>
    <property type="match status" value="1"/>
</dbReference>
<dbReference type="PROSITE" id="PS51387">
    <property type="entry name" value="FAD_PCMH"/>
    <property type="match status" value="1"/>
</dbReference>
<dbReference type="PANTHER" id="PTHR42659">
    <property type="entry name" value="XANTHINE DEHYDROGENASE SUBUNIT C-RELATED"/>
    <property type="match status" value="1"/>
</dbReference>
<organism evidence="2">
    <name type="scientific">marine metagenome</name>
    <dbReference type="NCBI Taxonomy" id="408172"/>
    <lineage>
        <taxon>unclassified sequences</taxon>
        <taxon>metagenomes</taxon>
        <taxon>ecological metagenomes</taxon>
    </lineage>
</organism>
<reference evidence="2" key="1">
    <citation type="submission" date="2018-05" db="EMBL/GenBank/DDBJ databases">
        <authorList>
            <person name="Lanie J.A."/>
            <person name="Ng W.-L."/>
            <person name="Kazmierczak K.M."/>
            <person name="Andrzejewski T.M."/>
            <person name="Davidsen T.M."/>
            <person name="Wayne K.J."/>
            <person name="Tettelin H."/>
            <person name="Glass J.I."/>
            <person name="Rusch D."/>
            <person name="Podicherti R."/>
            <person name="Tsui H.-C.T."/>
            <person name="Winkler M.E."/>
        </authorList>
    </citation>
    <scope>NUCLEOTIDE SEQUENCE</scope>
</reference>
<protein>
    <recommendedName>
        <fullName evidence="1">FAD-binding PCMH-type domain-containing protein</fullName>
    </recommendedName>
</protein>
<dbReference type="AlphaFoldDB" id="A0A381SNJ0"/>
<evidence type="ECO:0000259" key="1">
    <source>
        <dbReference type="PROSITE" id="PS51387"/>
    </source>
</evidence>
<feature type="domain" description="FAD-binding PCMH-type" evidence="1">
    <location>
        <begin position="1"/>
        <end position="220"/>
    </location>
</feature>
<dbReference type="InterPro" id="IPR036318">
    <property type="entry name" value="FAD-bd_PCMH-like_sf"/>
</dbReference>
<sequence>MDSFEYHSPKTREKASFLLTSTPRAHIVSGSTDLLGEIKQGVVHPESLVSLANVNGLKDIQNNGNICILGSMVTLADIVSNEYLTSSFPALVKAAASVATPQIRSIGTLGGNLCQRPRCWYYRSPLFDCLKKGGYKCFAVGGLDKYHSVIGGERCWIVHPSDIAVALTALDAKVKIFGPAGSKTIEIDDFFSGPEIDIHRENILGEGEFVSNIEINCEEESSSSAFLKFKERQSMDFALASAAVSISLTGREIYRVGVALGGIAPIPWRLPEIEEYMLGMTIEDAKHSDQLLSKVDSSLRDAKPMSENNAYKIDLAISYLKRAMDRVFQDLC</sequence>
<dbReference type="SUPFAM" id="SSF55447">
    <property type="entry name" value="CO dehydrogenase flavoprotein C-terminal domain-like"/>
    <property type="match status" value="1"/>
</dbReference>
<dbReference type="InterPro" id="IPR005107">
    <property type="entry name" value="CO_DH_flav_C"/>
</dbReference>
<dbReference type="InterPro" id="IPR016169">
    <property type="entry name" value="FAD-bd_PCMH_sub2"/>
</dbReference>
<name>A0A381SNJ0_9ZZZZ</name>
<accession>A0A381SNJ0</accession>